<dbReference type="Proteomes" id="UP000248330">
    <property type="component" value="Unassembled WGS sequence"/>
</dbReference>
<dbReference type="AlphaFoldDB" id="A0A318EGD8"/>
<feature type="region of interest" description="Disordered" evidence="1">
    <location>
        <begin position="29"/>
        <end position="54"/>
    </location>
</feature>
<accession>A0A318EGD8</accession>
<keyword evidence="2" id="KW-0732">Signal</keyword>
<dbReference type="RefSeq" id="WP_110263172.1">
    <property type="nucleotide sequence ID" value="NZ_CAWNXA010000001.1"/>
</dbReference>
<proteinExistence type="predicted"/>
<evidence type="ECO:0000256" key="2">
    <source>
        <dbReference type="SAM" id="SignalP"/>
    </source>
</evidence>
<evidence type="ECO:0000313" key="4">
    <source>
        <dbReference type="Proteomes" id="UP000248330"/>
    </source>
</evidence>
<organism evidence="3 4">
    <name type="scientific">Sinimarinibacterium flocculans</name>
    <dbReference type="NCBI Taxonomy" id="985250"/>
    <lineage>
        <taxon>Bacteria</taxon>
        <taxon>Pseudomonadati</taxon>
        <taxon>Pseudomonadota</taxon>
        <taxon>Gammaproteobacteria</taxon>
        <taxon>Nevskiales</taxon>
        <taxon>Nevskiaceae</taxon>
        <taxon>Sinimarinibacterium</taxon>
    </lineage>
</organism>
<keyword evidence="4" id="KW-1185">Reference proteome</keyword>
<dbReference type="Pfam" id="PF06577">
    <property type="entry name" value="EipA"/>
    <property type="match status" value="1"/>
</dbReference>
<protein>
    <recommendedName>
        <fullName evidence="5">DUF1134 domain-containing protein</fullName>
    </recommendedName>
</protein>
<dbReference type="OrthoDB" id="9796051at2"/>
<sequence length="211" mass="22416">MNIRRLIGVLCIVGSPLMVATAPAAGAADGDAVGGSAQQRAEPAPTAGAQNQTYSSEEIMREASRFFGETSEALAKAVERTISDYGRPTAYIYGSEGGAAIVVGLRYGEGRLQYKGGGSMPVYWQGPSIGWDFGGNAAKVFTLVYNLEETYQLFQRFPAVDGSLYVIAGFSVNYQRSGDIVLAPIRTGVGLRAGASLGYVHYTRERSLVPL</sequence>
<name>A0A318EGD8_9GAMM</name>
<dbReference type="InterPro" id="IPR008325">
    <property type="entry name" value="EipA-like"/>
</dbReference>
<feature type="chain" id="PRO_5016238920" description="DUF1134 domain-containing protein" evidence="2">
    <location>
        <begin position="28"/>
        <end position="211"/>
    </location>
</feature>
<gene>
    <name evidence="3" type="ORF">C8D93_10148</name>
</gene>
<evidence type="ECO:0008006" key="5">
    <source>
        <dbReference type="Google" id="ProtNLM"/>
    </source>
</evidence>
<evidence type="ECO:0000256" key="1">
    <source>
        <dbReference type="SAM" id="MobiDB-lite"/>
    </source>
</evidence>
<evidence type="ECO:0000313" key="3">
    <source>
        <dbReference type="EMBL" id="PXV71010.1"/>
    </source>
</evidence>
<comment type="caution">
    <text evidence="3">The sequence shown here is derived from an EMBL/GenBank/DDBJ whole genome shotgun (WGS) entry which is preliminary data.</text>
</comment>
<dbReference type="EMBL" id="QICN01000001">
    <property type="protein sequence ID" value="PXV71010.1"/>
    <property type="molecule type" value="Genomic_DNA"/>
</dbReference>
<reference evidence="3 4" key="1">
    <citation type="submission" date="2018-04" db="EMBL/GenBank/DDBJ databases">
        <title>Genomic Encyclopedia of Type Strains, Phase IV (KMG-IV): sequencing the most valuable type-strain genomes for metagenomic binning, comparative biology and taxonomic classification.</title>
        <authorList>
            <person name="Goeker M."/>
        </authorList>
    </citation>
    <scope>NUCLEOTIDE SEQUENCE [LARGE SCALE GENOMIC DNA]</scope>
    <source>
        <strain evidence="3 4">DSM 104150</strain>
    </source>
</reference>
<feature type="signal peptide" evidence="2">
    <location>
        <begin position="1"/>
        <end position="27"/>
    </location>
</feature>